<dbReference type="InterPro" id="IPR054269">
    <property type="entry name" value="DUF7000"/>
</dbReference>
<comment type="caution">
    <text evidence="2">The sequence shown here is derived from an EMBL/GenBank/DDBJ whole genome shotgun (WGS) entry which is preliminary data.</text>
</comment>
<sequence>MKTLNQLIDNYTCHLRQGEIQAAYQGILDYMGKLRSDFISKYPDYEVGGNVYQGYMDMSYFSLNTKSLKDKGLKIAIVYLHEKKAIEAWLSARNREVLKRYTAVFDGRISGDIPLFHDDGNEDAAIEYTLTSSPDFDHQASLTEAIEQETEKFVSAITKLV</sequence>
<accession>A0A645IEL9</accession>
<protein>
    <recommendedName>
        <fullName evidence="1">DUF7000 domain-containing protein</fullName>
    </recommendedName>
</protein>
<dbReference type="EMBL" id="VSSQ01113211">
    <property type="protein sequence ID" value="MPN49715.1"/>
    <property type="molecule type" value="Genomic_DNA"/>
</dbReference>
<dbReference type="Pfam" id="PF22526">
    <property type="entry name" value="DUF7000"/>
    <property type="match status" value="1"/>
</dbReference>
<proteinExistence type="predicted"/>
<organism evidence="2">
    <name type="scientific">bioreactor metagenome</name>
    <dbReference type="NCBI Taxonomy" id="1076179"/>
    <lineage>
        <taxon>unclassified sequences</taxon>
        <taxon>metagenomes</taxon>
        <taxon>ecological metagenomes</taxon>
    </lineage>
</organism>
<dbReference type="AlphaFoldDB" id="A0A645IEL9"/>
<evidence type="ECO:0000313" key="2">
    <source>
        <dbReference type="EMBL" id="MPN49715.1"/>
    </source>
</evidence>
<feature type="domain" description="DUF7000" evidence="1">
    <location>
        <begin position="4"/>
        <end position="160"/>
    </location>
</feature>
<name>A0A645IEL9_9ZZZZ</name>
<gene>
    <name evidence="2" type="ORF">SDC9_197337</name>
</gene>
<reference evidence="2" key="1">
    <citation type="submission" date="2019-08" db="EMBL/GenBank/DDBJ databases">
        <authorList>
            <person name="Kucharzyk K."/>
            <person name="Murdoch R.W."/>
            <person name="Higgins S."/>
            <person name="Loffler F."/>
        </authorList>
    </citation>
    <scope>NUCLEOTIDE SEQUENCE</scope>
</reference>
<evidence type="ECO:0000259" key="1">
    <source>
        <dbReference type="Pfam" id="PF22526"/>
    </source>
</evidence>